<feature type="transmembrane region" description="Helical" evidence="1">
    <location>
        <begin position="284"/>
        <end position="309"/>
    </location>
</feature>
<dbReference type="OrthoDB" id="2596908at2759"/>
<dbReference type="EMBL" id="AYSA01000354">
    <property type="protein sequence ID" value="ESZ92861.1"/>
    <property type="molecule type" value="Genomic_DNA"/>
</dbReference>
<keyword evidence="1" id="KW-0812">Transmembrane</keyword>
<feature type="signal peptide" evidence="2">
    <location>
        <begin position="1"/>
        <end position="19"/>
    </location>
</feature>
<evidence type="ECO:0000313" key="4">
    <source>
        <dbReference type="Proteomes" id="UP000019487"/>
    </source>
</evidence>
<evidence type="ECO:0000256" key="1">
    <source>
        <dbReference type="SAM" id="Phobius"/>
    </source>
</evidence>
<keyword evidence="2" id="KW-0732">Signal</keyword>
<evidence type="ECO:0000313" key="3">
    <source>
        <dbReference type="EMBL" id="ESZ92861.1"/>
    </source>
</evidence>
<keyword evidence="4" id="KW-1185">Reference proteome</keyword>
<dbReference type="STRING" id="1432307.W9CAJ6"/>
<gene>
    <name evidence="3" type="ORF">SBOR_6769</name>
</gene>
<dbReference type="AlphaFoldDB" id="W9CAJ6"/>
<reference evidence="3 4" key="1">
    <citation type="journal article" date="2014" name="Genome Announc.">
        <title>Draft genome sequence of Sclerotinia borealis, a psychrophilic plant pathogenic fungus.</title>
        <authorList>
            <person name="Mardanov A.V."/>
            <person name="Beletsky A.V."/>
            <person name="Kadnikov V.V."/>
            <person name="Ignatov A.N."/>
            <person name="Ravin N.V."/>
        </authorList>
    </citation>
    <scope>NUCLEOTIDE SEQUENCE [LARGE SCALE GENOMIC DNA]</scope>
    <source>
        <strain evidence="4">F-4157</strain>
    </source>
</reference>
<dbReference type="Proteomes" id="UP000019487">
    <property type="component" value="Unassembled WGS sequence"/>
</dbReference>
<sequence>MFWYVTATLSLLLAGHVSAGGVMDMTPVARRDNKEEMLRRYMDNIIEDRRRSITDAPVTTAATNISAANISDWNTQTEAACTQALDLLNGQATNPSGLAVCYNLPYADNSTGVFKADLRLYNVSAPTGTFANIPSQDVQVGLNYEGATVSAVDMSTLMARSEETSLISWPRAIQKRQSTDTTTGRTLTLVQSYAFVGQMNKEYIGMAMDSSTLEALLTPTVTLTGKNVSGGTVSTVLNSNQASFVNGVFSTQTAGVTKTVVQPPIQTLVVASESPFVLPGLNILIFPIGGIITGVWAILFIATLSWGTIGRIQFRDQFRSRTARATKGNMSRI</sequence>
<comment type="caution">
    <text evidence="3">The sequence shown here is derived from an EMBL/GenBank/DDBJ whole genome shotgun (WGS) entry which is preliminary data.</text>
</comment>
<keyword evidence="1" id="KW-0472">Membrane</keyword>
<evidence type="ECO:0008006" key="5">
    <source>
        <dbReference type="Google" id="ProtNLM"/>
    </source>
</evidence>
<evidence type="ECO:0000256" key="2">
    <source>
        <dbReference type="SAM" id="SignalP"/>
    </source>
</evidence>
<keyword evidence="1" id="KW-1133">Transmembrane helix</keyword>
<name>W9CAJ6_SCLBF</name>
<proteinExistence type="predicted"/>
<organism evidence="3 4">
    <name type="scientific">Sclerotinia borealis (strain F-4128)</name>
    <dbReference type="NCBI Taxonomy" id="1432307"/>
    <lineage>
        <taxon>Eukaryota</taxon>
        <taxon>Fungi</taxon>
        <taxon>Dikarya</taxon>
        <taxon>Ascomycota</taxon>
        <taxon>Pezizomycotina</taxon>
        <taxon>Leotiomycetes</taxon>
        <taxon>Helotiales</taxon>
        <taxon>Sclerotiniaceae</taxon>
        <taxon>Sclerotinia</taxon>
    </lineage>
</organism>
<feature type="chain" id="PRO_5004918912" description="Ribosome-recycling factor" evidence="2">
    <location>
        <begin position="20"/>
        <end position="333"/>
    </location>
</feature>
<accession>W9CAJ6</accession>
<dbReference type="HOGENOM" id="CLU_050091_1_0_1"/>
<protein>
    <recommendedName>
        <fullName evidence="5">Ribosome-recycling factor</fullName>
    </recommendedName>
</protein>